<evidence type="ECO:0000256" key="1">
    <source>
        <dbReference type="ARBA" id="ARBA00022485"/>
    </source>
</evidence>
<dbReference type="Gene3D" id="3.20.20.20">
    <property type="entry name" value="Dihydropteroate synthase-like"/>
    <property type="match status" value="1"/>
</dbReference>
<keyword evidence="2 7" id="KW-0479">Metal-binding</keyword>
<dbReference type="InterPro" id="IPR004588">
    <property type="entry name" value="IspG_bac-typ"/>
</dbReference>
<dbReference type="UniPathway" id="UPA00056">
    <property type="reaction ID" value="UER00096"/>
</dbReference>
<dbReference type="PIRSF" id="PIRSF004640">
    <property type="entry name" value="IspG"/>
    <property type="match status" value="1"/>
</dbReference>
<dbReference type="EMBL" id="DTIN01000040">
    <property type="protein sequence ID" value="HFX14260.1"/>
    <property type="molecule type" value="Genomic_DNA"/>
</dbReference>
<evidence type="ECO:0000259" key="8">
    <source>
        <dbReference type="Pfam" id="PF04551"/>
    </source>
</evidence>
<dbReference type="GO" id="GO:0016114">
    <property type="term" value="P:terpenoid biosynthetic process"/>
    <property type="evidence" value="ECO:0007669"/>
    <property type="project" value="InterPro"/>
</dbReference>
<comment type="similarity">
    <text evidence="7">Belongs to the IspG family.</text>
</comment>
<dbReference type="HAMAP" id="MF_00159">
    <property type="entry name" value="IspG"/>
    <property type="match status" value="1"/>
</dbReference>
<dbReference type="InterPro" id="IPR045854">
    <property type="entry name" value="NO2/SO3_Rdtase_4Fe4S_sf"/>
</dbReference>
<feature type="binding site" evidence="7">
    <location>
        <position position="306"/>
    </location>
    <ligand>
        <name>[4Fe-4S] cluster</name>
        <dbReference type="ChEBI" id="CHEBI:49883"/>
    </ligand>
</feature>
<feature type="domain" description="IspG TIM-barrel" evidence="8">
    <location>
        <begin position="6"/>
        <end position="246"/>
    </location>
</feature>
<feature type="binding site" evidence="7">
    <location>
        <position position="264"/>
    </location>
    <ligand>
        <name>[4Fe-4S] cluster</name>
        <dbReference type="ChEBI" id="CHEBI:49883"/>
    </ligand>
</feature>
<dbReference type="Pfam" id="PF04551">
    <property type="entry name" value="GcpE"/>
    <property type="match status" value="1"/>
</dbReference>
<gene>
    <name evidence="7" type="primary">ispG</name>
    <name evidence="10" type="ORF">ENW00_09010</name>
</gene>
<comment type="cofactor">
    <cofactor evidence="7">
        <name>[4Fe-4S] cluster</name>
        <dbReference type="ChEBI" id="CHEBI:49883"/>
    </cofactor>
    <text evidence="7">Binds 1 [4Fe-4S] cluster.</text>
</comment>
<dbReference type="InterPro" id="IPR058578">
    <property type="entry name" value="IspG_TIM"/>
</dbReference>
<dbReference type="InterPro" id="IPR011005">
    <property type="entry name" value="Dihydropteroate_synth-like_sf"/>
</dbReference>
<proteinExistence type="inferred from homology"/>
<keyword evidence="4 7" id="KW-0408">Iron</keyword>
<dbReference type="NCBIfam" id="TIGR00612">
    <property type="entry name" value="ispG_gcpE"/>
    <property type="match status" value="1"/>
</dbReference>
<evidence type="ECO:0000256" key="6">
    <source>
        <dbReference type="ARBA" id="ARBA00023229"/>
    </source>
</evidence>
<comment type="catalytic activity">
    <reaction evidence="7">
        <text>(2E)-4-hydroxy-3-methylbut-2-enyl diphosphate + oxidized [flavodoxin] + H2O + 2 H(+) = 2-C-methyl-D-erythritol 2,4-cyclic diphosphate + reduced [flavodoxin]</text>
        <dbReference type="Rhea" id="RHEA:43604"/>
        <dbReference type="Rhea" id="RHEA-COMP:10622"/>
        <dbReference type="Rhea" id="RHEA-COMP:10623"/>
        <dbReference type="ChEBI" id="CHEBI:15377"/>
        <dbReference type="ChEBI" id="CHEBI:15378"/>
        <dbReference type="ChEBI" id="CHEBI:57618"/>
        <dbReference type="ChEBI" id="CHEBI:58210"/>
        <dbReference type="ChEBI" id="CHEBI:58483"/>
        <dbReference type="ChEBI" id="CHEBI:128753"/>
        <dbReference type="EC" id="1.17.7.3"/>
    </reaction>
</comment>
<name>A0A7C3RL76_DICTH</name>
<dbReference type="SUPFAM" id="SSF56014">
    <property type="entry name" value="Nitrite and sulphite reductase 4Fe-4S domain-like"/>
    <property type="match status" value="1"/>
</dbReference>
<evidence type="ECO:0000259" key="9">
    <source>
        <dbReference type="Pfam" id="PF26540"/>
    </source>
</evidence>
<evidence type="ECO:0000313" key="10">
    <source>
        <dbReference type="EMBL" id="HFX14260.1"/>
    </source>
</evidence>
<dbReference type="PANTHER" id="PTHR30454:SF0">
    <property type="entry name" value="4-HYDROXY-3-METHYLBUT-2-EN-1-YL DIPHOSPHATE SYNTHASE (FERREDOXIN), CHLOROPLASTIC"/>
    <property type="match status" value="1"/>
</dbReference>
<comment type="caution">
    <text evidence="10">The sequence shown here is derived from an EMBL/GenBank/DDBJ whole genome shotgun (WGS) entry which is preliminary data.</text>
</comment>
<dbReference type="InterPro" id="IPR016425">
    <property type="entry name" value="IspG_bac"/>
</dbReference>
<dbReference type="InterPro" id="IPR036849">
    <property type="entry name" value="Enolase-like_C_sf"/>
</dbReference>
<accession>A0A7C3RL76</accession>
<dbReference type="GO" id="GO:0046429">
    <property type="term" value="F:4-hydroxy-3-methylbut-2-en-1-yl diphosphate synthase activity (ferredoxin)"/>
    <property type="evidence" value="ECO:0007669"/>
    <property type="project" value="UniProtKB-UniRule"/>
</dbReference>
<keyword evidence="3 7" id="KW-0560">Oxidoreductase</keyword>
<evidence type="ECO:0000256" key="4">
    <source>
        <dbReference type="ARBA" id="ARBA00023004"/>
    </source>
</evidence>
<comment type="function">
    <text evidence="7">Converts 2C-methyl-D-erythritol 2,4-cyclodiphosphate (ME-2,4cPP) into 1-hydroxy-2-methyl-2-(E)-butenyl 4-diphosphate.</text>
</comment>
<keyword evidence="5 7" id="KW-0411">Iron-sulfur</keyword>
<dbReference type="InterPro" id="IPR058579">
    <property type="entry name" value="IspG_C"/>
</dbReference>
<keyword evidence="6 7" id="KW-0414">Isoprene biosynthesis</keyword>
<dbReference type="GO" id="GO:0141197">
    <property type="term" value="F:4-hydroxy-3-methylbut-2-enyl-diphosphate synthase activity (flavodoxin)"/>
    <property type="evidence" value="ECO:0007669"/>
    <property type="project" value="UniProtKB-EC"/>
</dbReference>
<evidence type="ECO:0000256" key="7">
    <source>
        <dbReference type="HAMAP-Rule" id="MF_00159"/>
    </source>
</evidence>
<organism evidence="10">
    <name type="scientific">Dictyoglomus thermophilum</name>
    <dbReference type="NCBI Taxonomy" id="14"/>
    <lineage>
        <taxon>Bacteria</taxon>
        <taxon>Pseudomonadati</taxon>
        <taxon>Dictyoglomota</taxon>
        <taxon>Dictyoglomia</taxon>
        <taxon>Dictyoglomales</taxon>
        <taxon>Dictyoglomaceae</taxon>
        <taxon>Dictyoglomus</taxon>
    </lineage>
</organism>
<dbReference type="FunFam" id="3.20.20.20:FF:000001">
    <property type="entry name" value="4-hydroxy-3-methylbut-2-en-1-yl diphosphate synthase (flavodoxin)"/>
    <property type="match status" value="1"/>
</dbReference>
<dbReference type="GO" id="GO:0005506">
    <property type="term" value="F:iron ion binding"/>
    <property type="evidence" value="ECO:0007669"/>
    <property type="project" value="InterPro"/>
</dbReference>
<feature type="binding site" evidence="7">
    <location>
        <position position="299"/>
    </location>
    <ligand>
        <name>[4Fe-4S] cluster</name>
        <dbReference type="ChEBI" id="CHEBI:49883"/>
    </ligand>
</feature>
<feature type="domain" description="IspG C-terminal" evidence="9">
    <location>
        <begin position="260"/>
        <end position="347"/>
    </location>
</feature>
<feature type="binding site" evidence="7">
    <location>
        <position position="267"/>
    </location>
    <ligand>
        <name>[4Fe-4S] cluster</name>
        <dbReference type="ChEBI" id="CHEBI:49883"/>
    </ligand>
</feature>
<dbReference type="PANTHER" id="PTHR30454">
    <property type="entry name" value="4-HYDROXY-3-METHYLBUT-2-EN-1-YL DIPHOSPHATE SYNTHASE"/>
    <property type="match status" value="1"/>
</dbReference>
<dbReference type="SUPFAM" id="SSF51604">
    <property type="entry name" value="Enolase C-terminal domain-like"/>
    <property type="match status" value="1"/>
</dbReference>
<comment type="pathway">
    <text evidence="7">Isoprenoid biosynthesis; isopentenyl diphosphate biosynthesis via DXP pathway; isopentenyl diphosphate from 1-deoxy-D-xylulose 5-phosphate: step 5/6.</text>
</comment>
<reference evidence="10" key="1">
    <citation type="journal article" date="2020" name="mSystems">
        <title>Genome- and Community-Level Interaction Insights into Carbon Utilization and Element Cycling Functions of Hydrothermarchaeota in Hydrothermal Sediment.</title>
        <authorList>
            <person name="Zhou Z."/>
            <person name="Liu Y."/>
            <person name="Xu W."/>
            <person name="Pan J."/>
            <person name="Luo Z.H."/>
            <person name="Li M."/>
        </authorList>
    </citation>
    <scope>NUCLEOTIDE SEQUENCE [LARGE SCALE GENOMIC DNA]</scope>
    <source>
        <strain evidence="10">SpSt-81</strain>
    </source>
</reference>
<dbReference type="GO" id="GO:0019288">
    <property type="term" value="P:isopentenyl diphosphate biosynthetic process, methylerythritol 4-phosphate pathway"/>
    <property type="evidence" value="ECO:0007669"/>
    <property type="project" value="UniProtKB-UniRule"/>
</dbReference>
<dbReference type="Pfam" id="PF26540">
    <property type="entry name" value="GcpE_C"/>
    <property type="match status" value="1"/>
</dbReference>
<dbReference type="Gene3D" id="3.30.413.10">
    <property type="entry name" value="Sulfite Reductase Hemoprotein, domain 1"/>
    <property type="match status" value="1"/>
</dbReference>
<sequence>MMGRGTRVVKVGNVEIGGDNPVRVQSMTKTPTVDVKSTLRQIRRLAKKGCELVRLGIPDKDSALALGKIKKKSPIPIIADIHFDYRLALIALEQGADKLRINPGNIKNPKYISLIAKEAKARGVPIRVGSNAGSLSREILEKYGGVTPEALVESVLNEIRLLEENDFTDIVVSVKSSSVPLTIQAYKLLSSQVKYPLHIGITEAGTLVPGSVRSAVGIGILLYEGIGDTIRVSLSASPEKEVEVAYHILESLELRQRGIKVISCPMCARAHFPVEKVAKEIEKRFKDFPLDITIAVMGCEVNGPGEAKWADIGIAGSNKRVIIFKYGKIVKETTWEKAILELEKELEKWKEVNSN</sequence>
<evidence type="ECO:0000256" key="5">
    <source>
        <dbReference type="ARBA" id="ARBA00023014"/>
    </source>
</evidence>
<dbReference type="EC" id="1.17.7.3" evidence="7"/>
<keyword evidence="1 7" id="KW-0004">4Fe-4S</keyword>
<protein>
    <recommendedName>
        <fullName evidence="7">4-hydroxy-3-methylbut-2-en-1-yl diphosphate synthase (flavodoxin)</fullName>
        <ecNumber evidence="7">1.17.7.3</ecNumber>
    </recommendedName>
    <alternativeName>
        <fullName evidence="7">1-hydroxy-2-methyl-2-(E)-butenyl 4-diphosphate synthase</fullName>
    </alternativeName>
</protein>
<dbReference type="GO" id="GO:0051539">
    <property type="term" value="F:4 iron, 4 sulfur cluster binding"/>
    <property type="evidence" value="ECO:0007669"/>
    <property type="project" value="UniProtKB-UniRule"/>
</dbReference>
<evidence type="ECO:0000256" key="3">
    <source>
        <dbReference type="ARBA" id="ARBA00023002"/>
    </source>
</evidence>
<evidence type="ECO:0000256" key="2">
    <source>
        <dbReference type="ARBA" id="ARBA00022723"/>
    </source>
</evidence>
<dbReference type="NCBIfam" id="NF001540">
    <property type="entry name" value="PRK00366.1"/>
    <property type="match status" value="1"/>
</dbReference>
<dbReference type="AlphaFoldDB" id="A0A7C3RL76"/>